<dbReference type="EMBL" id="LNIX01000010">
    <property type="protein sequence ID" value="OXA49165.1"/>
    <property type="molecule type" value="Genomic_DNA"/>
</dbReference>
<dbReference type="Proteomes" id="UP000198287">
    <property type="component" value="Unassembled WGS sequence"/>
</dbReference>
<accession>A0A226DUI7</accession>
<keyword evidence="1" id="KW-0812">Transmembrane</keyword>
<protein>
    <submittedName>
        <fullName evidence="2">Uncharacterized protein</fullName>
    </submittedName>
</protein>
<organism evidence="2 3">
    <name type="scientific">Folsomia candida</name>
    <name type="common">Springtail</name>
    <dbReference type="NCBI Taxonomy" id="158441"/>
    <lineage>
        <taxon>Eukaryota</taxon>
        <taxon>Metazoa</taxon>
        <taxon>Ecdysozoa</taxon>
        <taxon>Arthropoda</taxon>
        <taxon>Hexapoda</taxon>
        <taxon>Collembola</taxon>
        <taxon>Entomobryomorpha</taxon>
        <taxon>Isotomoidea</taxon>
        <taxon>Isotomidae</taxon>
        <taxon>Proisotominae</taxon>
        <taxon>Folsomia</taxon>
    </lineage>
</organism>
<gene>
    <name evidence="2" type="ORF">Fcan01_15620</name>
</gene>
<reference evidence="2 3" key="1">
    <citation type="submission" date="2015-12" db="EMBL/GenBank/DDBJ databases">
        <title>The genome of Folsomia candida.</title>
        <authorList>
            <person name="Faddeeva A."/>
            <person name="Derks M.F."/>
            <person name="Anvar Y."/>
            <person name="Smit S."/>
            <person name="Van Straalen N."/>
            <person name="Roelofs D."/>
        </authorList>
    </citation>
    <scope>NUCLEOTIDE SEQUENCE [LARGE SCALE GENOMIC DNA]</scope>
    <source>
        <strain evidence="2 3">VU population</strain>
        <tissue evidence="2">Whole body</tissue>
    </source>
</reference>
<sequence length="660" mass="73887">MNHNLYLLVDEPTSHDLSKCSSIVNETMNGVIYAIEGERCVNLYQEETDCHGPFVRFFGRSGMQIWDLHTYKWSQEGVLTKDRLRAASIGPCFNKCDSRNLEGNTGAPIVVSLYLSEDHEGNATTLHITGDDCYLIPSHMPYVSSIQISGDESSCIELHDEASCSADFTQLRPWYPQLNRLEDWFSKGRFRINSPYNAKALARCGSHCGRTIPGINPANPVQPGKNVVTVYPEMGYYGHGINANLSNGCANVERPFLSIRTYGTCVTVYATPNCSEARFSFRTNGESVDYYKTRLSALTTLRRRSMKLCDDEQEVEIEEESVSNQGCESVLFDCTHFSLACFITSLIFDQDEFIEDYFDRVPSTAPGFKCKPTTLGEDASVKVTVCDDRQENKTDLLIQGGTCYLIPRPRPKLGDRYKSSYIKMSGNESYCIELHNEADCGGKYDQIRPEYRGNRTLHNLELEIPLFSAKSISLCGAFCNKTIAEINPVMEANPGPGMVSLYHEFGYYGYPIHVNLSAGCVEIESVFAVIRTYGTCVILYSSPHCAEKSGEYSYQTSGKSLEYYEEKMTSSTIPIFPKSLQFCRETDIQVPEHGEEDVDICKQSPPLSNIAAWVQIYVGVCIAILSAVGGSFVTKFVIKKKNKIGRNVQEVNVQYKAEDQ</sequence>
<proteinExistence type="predicted"/>
<evidence type="ECO:0000256" key="1">
    <source>
        <dbReference type="SAM" id="Phobius"/>
    </source>
</evidence>
<keyword evidence="1" id="KW-0472">Membrane</keyword>
<dbReference type="AlphaFoldDB" id="A0A226DUI7"/>
<evidence type="ECO:0000313" key="3">
    <source>
        <dbReference type="Proteomes" id="UP000198287"/>
    </source>
</evidence>
<keyword evidence="1" id="KW-1133">Transmembrane helix</keyword>
<comment type="caution">
    <text evidence="2">The sequence shown here is derived from an EMBL/GenBank/DDBJ whole genome shotgun (WGS) entry which is preliminary data.</text>
</comment>
<keyword evidence="3" id="KW-1185">Reference proteome</keyword>
<name>A0A226DUI7_FOLCA</name>
<feature type="transmembrane region" description="Helical" evidence="1">
    <location>
        <begin position="610"/>
        <end position="633"/>
    </location>
</feature>
<evidence type="ECO:0000313" key="2">
    <source>
        <dbReference type="EMBL" id="OXA49165.1"/>
    </source>
</evidence>